<gene>
    <name evidence="2" type="ordered locus">MCP_1796</name>
</gene>
<organism evidence="2 3">
    <name type="scientific">Methanocella paludicola (strain DSM 17711 / JCM 13418 / NBRC 101707 / SANAE)</name>
    <dbReference type="NCBI Taxonomy" id="304371"/>
    <lineage>
        <taxon>Archaea</taxon>
        <taxon>Methanobacteriati</taxon>
        <taxon>Methanobacteriota</taxon>
        <taxon>Stenosarchaea group</taxon>
        <taxon>Methanomicrobia</taxon>
        <taxon>Methanocellales</taxon>
        <taxon>Methanocellaceae</taxon>
        <taxon>Methanocella</taxon>
    </lineage>
</organism>
<dbReference type="KEGG" id="mpd:MCP_1796"/>
<accession>D1YZJ6</accession>
<reference evidence="3" key="3">
    <citation type="journal article" date="2011" name="PLoS ONE">
        <title>Genome sequence of a mesophilic hydrogenotrophic methanogen Methanocella paludicola, the first cultivated representative of the order Methanocellales.</title>
        <authorList>
            <person name="Sakai S."/>
            <person name="Takaki Y."/>
            <person name="Shimamura S."/>
            <person name="Sekine M."/>
            <person name="Tajima T."/>
            <person name="Kosugi H."/>
            <person name="Ichikawa N."/>
            <person name="Tasumi E."/>
            <person name="Hiraki A.T."/>
            <person name="Shimizu A."/>
            <person name="Kato Y."/>
            <person name="Nishiko R."/>
            <person name="Mori K."/>
            <person name="Fujita N."/>
            <person name="Imachi H."/>
            <person name="Takai K."/>
        </authorList>
    </citation>
    <scope>NUCLEOTIDE SEQUENCE [LARGE SCALE GENOMIC DNA]</scope>
    <source>
        <strain evidence="3">DSM 17711 / JCM 13418 / NBRC 101707 / SANAE</strain>
    </source>
</reference>
<keyword evidence="1" id="KW-0472">Membrane</keyword>
<dbReference type="STRING" id="304371.MCP_1796"/>
<protein>
    <recommendedName>
        <fullName evidence="4">DUF1453 domain-containing protein</fullName>
    </recommendedName>
</protein>
<evidence type="ECO:0000256" key="1">
    <source>
        <dbReference type="SAM" id="Phobius"/>
    </source>
</evidence>
<keyword evidence="1" id="KW-0812">Transmembrane</keyword>
<feature type="transmembrane region" description="Helical" evidence="1">
    <location>
        <begin position="55"/>
        <end position="79"/>
    </location>
</feature>
<reference evidence="2 3" key="1">
    <citation type="journal article" date="2007" name="Appl. Environ. Microbiol.">
        <title>Isolation of key methanogens for global methane emission from rice paddy fields: a novel isolate affiliated with the clone cluster rice cluster I.</title>
        <authorList>
            <person name="Sakai S."/>
            <person name="Imachi H."/>
            <person name="Sekiguchi Y."/>
            <person name="Ohashi A."/>
            <person name="Harada H."/>
            <person name="Kamagata Y."/>
        </authorList>
    </citation>
    <scope>NUCLEOTIDE SEQUENCE [LARGE SCALE GENOMIC DNA]</scope>
    <source>
        <strain evidence="3">DSM 17711 / JCM 13418 / NBRC 101707 / SANAE</strain>
    </source>
</reference>
<proteinExistence type="predicted"/>
<evidence type="ECO:0000313" key="3">
    <source>
        <dbReference type="Proteomes" id="UP000001882"/>
    </source>
</evidence>
<feature type="transmembrane region" description="Helical" evidence="1">
    <location>
        <begin position="91"/>
        <end position="113"/>
    </location>
</feature>
<evidence type="ECO:0000313" key="2">
    <source>
        <dbReference type="EMBL" id="BAI61868.1"/>
    </source>
</evidence>
<keyword evidence="3" id="KW-1185">Reference proteome</keyword>
<dbReference type="InParanoid" id="D1YZJ6"/>
<feature type="transmembrane region" description="Helical" evidence="1">
    <location>
        <begin position="30"/>
        <end position="49"/>
    </location>
</feature>
<feature type="transmembrane region" description="Helical" evidence="1">
    <location>
        <begin position="6"/>
        <end position="23"/>
    </location>
</feature>
<reference evidence="2 3" key="2">
    <citation type="journal article" date="2008" name="Int. J. Syst. Evol. Microbiol.">
        <title>Methanocella paludicola gen. nov., sp. nov., a methane-producing archaeon, the first isolate of the lineage 'Rice Cluster I', and proposal of the new archaeal order Methanocellales ord. nov.</title>
        <authorList>
            <person name="Sakai S."/>
            <person name="Imachi H."/>
            <person name="Hanada S."/>
            <person name="Ohashi A."/>
            <person name="Harada H."/>
            <person name="Kamagata Y."/>
        </authorList>
    </citation>
    <scope>NUCLEOTIDE SEQUENCE [LARGE SCALE GENOMIC DNA]</scope>
    <source>
        <strain evidence="3">DSM 17711 / JCM 13418 / NBRC 101707 / SANAE</strain>
    </source>
</reference>
<sequence>MSNSLAFESIFFLVVIILLIFQLRRRRVRFFGLVIMPLIMLLFSIPMVMPELSLGLLEIIFVGLGLIIGAGIGIAVGSMMEVQVDEKDGSMLLKGSILAVLLWAGIIGLKIFGKDFIKSIGVIDVGLVTSIFLMMAVGAMIARRGFVYWRYLQMKKAMAVPLNQ</sequence>
<keyword evidence="1" id="KW-1133">Transmembrane helix</keyword>
<name>D1YZJ6_METPS</name>
<dbReference type="Proteomes" id="UP000001882">
    <property type="component" value="Chromosome"/>
</dbReference>
<dbReference type="AlphaFoldDB" id="D1YZJ6"/>
<feature type="transmembrane region" description="Helical" evidence="1">
    <location>
        <begin position="119"/>
        <end position="142"/>
    </location>
</feature>
<dbReference type="EMBL" id="AP011532">
    <property type="protein sequence ID" value="BAI61868.1"/>
    <property type="molecule type" value="Genomic_DNA"/>
</dbReference>
<dbReference type="eggNOG" id="arCOG10684">
    <property type="taxonomic scope" value="Archaea"/>
</dbReference>
<evidence type="ECO:0008006" key="4">
    <source>
        <dbReference type="Google" id="ProtNLM"/>
    </source>
</evidence>